<dbReference type="eggNOG" id="KOG1399">
    <property type="taxonomic scope" value="Eukaryota"/>
</dbReference>
<dbReference type="RefSeq" id="XP_005756829.1">
    <property type="nucleotide sequence ID" value="XM_005756772.1"/>
</dbReference>
<feature type="domain" description="FAD/NAD(P)-binding" evidence="2">
    <location>
        <begin position="134"/>
        <end position="338"/>
    </location>
</feature>
<dbReference type="KEGG" id="ehx:EMIHUDRAFT_360320"/>
<name>A0A0D3HZG5_EMIH1</name>
<dbReference type="HOGENOM" id="CLU_015676_1_0_1"/>
<dbReference type="GO" id="GO:0004497">
    <property type="term" value="F:monooxygenase activity"/>
    <property type="evidence" value="ECO:0007669"/>
    <property type="project" value="TreeGrafter"/>
</dbReference>
<dbReference type="PaxDb" id="2903-EOD04400"/>
<dbReference type="Pfam" id="PF07992">
    <property type="entry name" value="Pyr_redox_2"/>
    <property type="match status" value="1"/>
</dbReference>
<evidence type="ECO:0000313" key="4">
    <source>
        <dbReference type="Proteomes" id="UP000013827"/>
    </source>
</evidence>
<keyword evidence="4" id="KW-1185">Reference proteome</keyword>
<evidence type="ECO:0000313" key="3">
    <source>
        <dbReference type="EnsemblProtists" id="EOD04400"/>
    </source>
</evidence>
<sequence length="562" mass="59758">MPTASDDIASFLSTLPRCEMATAVYWRDLVAFTDSFATMDDPVQLQARLILHTERTFSLVGSPWGCCESADKDGSTVTEGHFRFTGAKLGGVGDFEGRGYVRLRDGKLSGLFTMALKLVEPSRVEPPPKEGCATVLIVGAGQGGLALAAQLGERGVSALVVERNARVGDNWRSRYEGLHLHDPREACALPGMPMPADWPTSVGKDRVGAYLEKYSRRRGIRTLLGTEVIGGAATRYDSAARAWRVGVRSGGSDAELCARHLVLATGLSGFASMPDWPRDGFEGSLVHSSGFKGSSEARAAGVQRAVVVGSNTSAHDVAQSLHEAGVHVTLVQRSPTTVISIASHAKLLMGAFLEDGMGEAARTDAEIAGFHSKSYRRLARDSAAEVVPKCKEADAALHRGLSEAGFALDWGEDESGLLLKFLRRGGGYYMSIGASELIAAGEVDVVSAAGVDKLAREGVVLRGGRTLPADLVVACTGYTNMSKWVERLCGAEVAAKVGRVYGYGSGTRDDPGPYVGELRNLWTQTAVPGLWLFAGNFTQARFYSGLTSLLIQIEEARRAAAG</sequence>
<dbReference type="PRINTS" id="PR00411">
    <property type="entry name" value="PNDRDTASEI"/>
</dbReference>
<reference evidence="4" key="1">
    <citation type="journal article" date="2013" name="Nature">
        <title>Pan genome of the phytoplankton Emiliania underpins its global distribution.</title>
        <authorList>
            <person name="Read B.A."/>
            <person name="Kegel J."/>
            <person name="Klute M.J."/>
            <person name="Kuo A."/>
            <person name="Lefebvre S.C."/>
            <person name="Maumus F."/>
            <person name="Mayer C."/>
            <person name="Miller J."/>
            <person name="Monier A."/>
            <person name="Salamov A."/>
            <person name="Young J."/>
            <person name="Aguilar M."/>
            <person name="Claverie J.M."/>
            <person name="Frickenhaus S."/>
            <person name="Gonzalez K."/>
            <person name="Herman E.K."/>
            <person name="Lin Y.C."/>
            <person name="Napier J."/>
            <person name="Ogata H."/>
            <person name="Sarno A.F."/>
            <person name="Shmutz J."/>
            <person name="Schroeder D."/>
            <person name="de Vargas C."/>
            <person name="Verret F."/>
            <person name="von Dassow P."/>
            <person name="Valentin K."/>
            <person name="Van de Peer Y."/>
            <person name="Wheeler G."/>
            <person name="Dacks J.B."/>
            <person name="Delwiche C.F."/>
            <person name="Dyhrman S.T."/>
            <person name="Glockner G."/>
            <person name="John U."/>
            <person name="Richards T."/>
            <person name="Worden A.Z."/>
            <person name="Zhang X."/>
            <person name="Grigoriev I.V."/>
            <person name="Allen A.E."/>
            <person name="Bidle K."/>
            <person name="Borodovsky M."/>
            <person name="Bowler C."/>
            <person name="Brownlee C."/>
            <person name="Cock J.M."/>
            <person name="Elias M."/>
            <person name="Gladyshev V.N."/>
            <person name="Groth M."/>
            <person name="Guda C."/>
            <person name="Hadaegh A."/>
            <person name="Iglesias-Rodriguez M.D."/>
            <person name="Jenkins J."/>
            <person name="Jones B.M."/>
            <person name="Lawson T."/>
            <person name="Leese F."/>
            <person name="Lindquist E."/>
            <person name="Lobanov A."/>
            <person name="Lomsadze A."/>
            <person name="Malik S.B."/>
            <person name="Marsh M.E."/>
            <person name="Mackinder L."/>
            <person name="Mock T."/>
            <person name="Mueller-Roeber B."/>
            <person name="Pagarete A."/>
            <person name="Parker M."/>
            <person name="Probert I."/>
            <person name="Quesneville H."/>
            <person name="Raines C."/>
            <person name="Rensing S.A."/>
            <person name="Riano-Pachon D.M."/>
            <person name="Richier S."/>
            <person name="Rokitta S."/>
            <person name="Shiraiwa Y."/>
            <person name="Soanes D.M."/>
            <person name="van der Giezen M."/>
            <person name="Wahlund T.M."/>
            <person name="Williams B."/>
            <person name="Wilson W."/>
            <person name="Wolfe G."/>
            <person name="Wurch L.L."/>
        </authorList>
    </citation>
    <scope>NUCLEOTIDE SEQUENCE</scope>
</reference>
<dbReference type="GeneID" id="17250560"/>
<dbReference type="SUPFAM" id="SSF51905">
    <property type="entry name" value="FAD/NAD(P)-binding domain"/>
    <property type="match status" value="2"/>
</dbReference>
<protein>
    <recommendedName>
        <fullName evidence="2">FAD/NAD(P)-binding domain-containing protein</fullName>
    </recommendedName>
</protein>
<proteinExistence type="predicted"/>
<dbReference type="InterPro" id="IPR036188">
    <property type="entry name" value="FAD/NAD-bd_sf"/>
</dbReference>
<dbReference type="PANTHER" id="PTHR43539:SF68">
    <property type="entry name" value="FLAVIN-BINDING MONOOXYGENASE-LIKE PROTEIN (AFU_ORTHOLOGUE AFUA_4G09220)"/>
    <property type="match status" value="1"/>
</dbReference>
<dbReference type="EnsemblProtists" id="EOD04400">
    <property type="protein sequence ID" value="EOD04400"/>
    <property type="gene ID" value="EMIHUDRAFT_360320"/>
</dbReference>
<evidence type="ECO:0000256" key="1">
    <source>
        <dbReference type="ARBA" id="ARBA00023002"/>
    </source>
</evidence>
<evidence type="ECO:0000259" key="2">
    <source>
        <dbReference type="Pfam" id="PF07992"/>
    </source>
</evidence>
<dbReference type="AlphaFoldDB" id="A0A0D3HZG5"/>
<organism evidence="3 4">
    <name type="scientific">Emiliania huxleyi (strain CCMP1516)</name>
    <dbReference type="NCBI Taxonomy" id="280463"/>
    <lineage>
        <taxon>Eukaryota</taxon>
        <taxon>Haptista</taxon>
        <taxon>Haptophyta</taxon>
        <taxon>Prymnesiophyceae</taxon>
        <taxon>Isochrysidales</taxon>
        <taxon>Noelaerhabdaceae</taxon>
        <taxon>Emiliania</taxon>
    </lineage>
</organism>
<dbReference type="Gene3D" id="3.50.50.60">
    <property type="entry name" value="FAD/NAD(P)-binding domain"/>
    <property type="match status" value="1"/>
</dbReference>
<keyword evidence="1" id="KW-0560">Oxidoreductase</keyword>
<reference evidence="3" key="2">
    <citation type="submission" date="2024-10" db="UniProtKB">
        <authorList>
            <consortium name="EnsemblProtists"/>
        </authorList>
    </citation>
    <scope>IDENTIFICATION</scope>
</reference>
<accession>A0A0D3HZG5</accession>
<dbReference type="Proteomes" id="UP000013827">
    <property type="component" value="Unassembled WGS sequence"/>
</dbReference>
<dbReference type="GO" id="GO:0050660">
    <property type="term" value="F:flavin adenine dinucleotide binding"/>
    <property type="evidence" value="ECO:0007669"/>
    <property type="project" value="TreeGrafter"/>
</dbReference>
<dbReference type="InterPro" id="IPR023753">
    <property type="entry name" value="FAD/NAD-binding_dom"/>
</dbReference>
<dbReference type="InterPro" id="IPR050982">
    <property type="entry name" value="Auxin_biosynth/cation_transpt"/>
</dbReference>
<dbReference type="PANTHER" id="PTHR43539">
    <property type="entry name" value="FLAVIN-BINDING MONOOXYGENASE-LIKE PROTEIN (AFU_ORTHOLOGUE AFUA_4G09220)"/>
    <property type="match status" value="1"/>
</dbReference>